<protein>
    <submittedName>
        <fullName evidence="1">Uncharacterized protein</fullName>
    </submittedName>
</protein>
<name>A0A6C0KA85_9ZZZZ</name>
<dbReference type="AlphaFoldDB" id="A0A6C0KA85"/>
<evidence type="ECO:0000313" key="1">
    <source>
        <dbReference type="EMBL" id="QHU13074.1"/>
    </source>
</evidence>
<organism evidence="1">
    <name type="scientific">viral metagenome</name>
    <dbReference type="NCBI Taxonomy" id="1070528"/>
    <lineage>
        <taxon>unclassified sequences</taxon>
        <taxon>metagenomes</taxon>
        <taxon>organismal metagenomes</taxon>
    </lineage>
</organism>
<proteinExistence type="predicted"/>
<accession>A0A6C0KA85</accession>
<reference evidence="1" key="1">
    <citation type="journal article" date="2020" name="Nature">
        <title>Giant virus diversity and host interactions through global metagenomics.</title>
        <authorList>
            <person name="Schulz F."/>
            <person name="Roux S."/>
            <person name="Paez-Espino D."/>
            <person name="Jungbluth S."/>
            <person name="Walsh D.A."/>
            <person name="Denef V.J."/>
            <person name="McMahon K.D."/>
            <person name="Konstantinidis K.T."/>
            <person name="Eloe-Fadrosh E.A."/>
            <person name="Kyrpides N.C."/>
            <person name="Woyke T."/>
        </authorList>
    </citation>
    <scope>NUCLEOTIDE SEQUENCE</scope>
    <source>
        <strain evidence="1">GVMAG-S-1101176-114</strain>
    </source>
</reference>
<dbReference type="EMBL" id="MN740813">
    <property type="protein sequence ID" value="QHU13074.1"/>
    <property type="molecule type" value="Genomic_DNA"/>
</dbReference>
<sequence>MYPVVLFLLLVLLLMWMLSIPPSGKMIHDEL</sequence>